<evidence type="ECO:0000313" key="2">
    <source>
        <dbReference type="EMBL" id="MPC57845.1"/>
    </source>
</evidence>
<evidence type="ECO:0000313" key="3">
    <source>
        <dbReference type="Proteomes" id="UP000324222"/>
    </source>
</evidence>
<keyword evidence="1" id="KW-0472">Membrane</keyword>
<reference evidence="2 3" key="1">
    <citation type="submission" date="2019-05" db="EMBL/GenBank/DDBJ databases">
        <title>Another draft genome of Portunus trituberculatus and its Hox gene families provides insights of decapod evolution.</title>
        <authorList>
            <person name="Jeong J.-H."/>
            <person name="Song I."/>
            <person name="Kim S."/>
            <person name="Choi T."/>
            <person name="Kim D."/>
            <person name="Ryu S."/>
            <person name="Kim W."/>
        </authorList>
    </citation>
    <scope>NUCLEOTIDE SEQUENCE [LARGE SCALE GENOMIC DNA]</scope>
    <source>
        <tissue evidence="2">Muscle</tissue>
    </source>
</reference>
<protein>
    <submittedName>
        <fullName evidence="2">Uncharacterized protein</fullName>
    </submittedName>
</protein>
<keyword evidence="1" id="KW-1133">Transmembrane helix</keyword>
<organism evidence="2 3">
    <name type="scientific">Portunus trituberculatus</name>
    <name type="common">Swimming crab</name>
    <name type="synonym">Neptunus trituberculatus</name>
    <dbReference type="NCBI Taxonomy" id="210409"/>
    <lineage>
        <taxon>Eukaryota</taxon>
        <taxon>Metazoa</taxon>
        <taxon>Ecdysozoa</taxon>
        <taxon>Arthropoda</taxon>
        <taxon>Crustacea</taxon>
        <taxon>Multicrustacea</taxon>
        <taxon>Malacostraca</taxon>
        <taxon>Eumalacostraca</taxon>
        <taxon>Eucarida</taxon>
        <taxon>Decapoda</taxon>
        <taxon>Pleocyemata</taxon>
        <taxon>Brachyura</taxon>
        <taxon>Eubrachyura</taxon>
        <taxon>Portunoidea</taxon>
        <taxon>Portunidae</taxon>
        <taxon>Portuninae</taxon>
        <taxon>Portunus</taxon>
    </lineage>
</organism>
<accession>A0A5B7GKE6</accession>
<sequence length="49" mass="5490">MPFLISDCGQDSNPCRSSQVKFGKFFLYIGASLMLLLSSYSASSNKFFR</sequence>
<dbReference type="Proteomes" id="UP000324222">
    <property type="component" value="Unassembled WGS sequence"/>
</dbReference>
<gene>
    <name evidence="2" type="ORF">E2C01_051834</name>
</gene>
<keyword evidence="3" id="KW-1185">Reference proteome</keyword>
<evidence type="ECO:0000256" key="1">
    <source>
        <dbReference type="SAM" id="Phobius"/>
    </source>
</evidence>
<feature type="transmembrane region" description="Helical" evidence="1">
    <location>
        <begin position="25"/>
        <end position="43"/>
    </location>
</feature>
<name>A0A5B7GKE6_PORTR</name>
<keyword evidence="1" id="KW-0812">Transmembrane</keyword>
<proteinExistence type="predicted"/>
<dbReference type="EMBL" id="VSRR010015132">
    <property type="protein sequence ID" value="MPC57845.1"/>
    <property type="molecule type" value="Genomic_DNA"/>
</dbReference>
<comment type="caution">
    <text evidence="2">The sequence shown here is derived from an EMBL/GenBank/DDBJ whole genome shotgun (WGS) entry which is preliminary data.</text>
</comment>
<dbReference type="AlphaFoldDB" id="A0A5B7GKE6"/>